<dbReference type="GO" id="GO:0016874">
    <property type="term" value="F:ligase activity"/>
    <property type="evidence" value="ECO:0007669"/>
    <property type="project" value="UniProtKB-KW"/>
</dbReference>
<dbReference type="Pfam" id="PF00501">
    <property type="entry name" value="AMP-binding"/>
    <property type="match status" value="1"/>
</dbReference>
<dbReference type="PANTHER" id="PTHR43859">
    <property type="entry name" value="ACYL-ACTIVATING ENZYME"/>
    <property type="match status" value="1"/>
</dbReference>
<feature type="domain" description="AMP-dependent synthetase/ligase" evidence="3">
    <location>
        <begin position="16"/>
        <end position="58"/>
    </location>
</feature>
<evidence type="ECO:0000259" key="3">
    <source>
        <dbReference type="Pfam" id="PF00501"/>
    </source>
</evidence>
<sequence>MFFAIELRLCLGLASVKYTWEETQSRCLKLASALVHLGISRGDVVATLAPNVPVMHAGATFCSTNGGSSSLWIAIASTNSFQNGATRIRVSHGYGLTETYSAATSCLWKREWDYLPLEERAALKSRQGVQHLCIEKVDVKDPDTMERKSAS</sequence>
<evidence type="ECO:0000256" key="1">
    <source>
        <dbReference type="ARBA" id="ARBA00006432"/>
    </source>
</evidence>
<gene>
    <name evidence="4" type="ORF">H5410_037603</name>
</gene>
<organism evidence="4 5">
    <name type="scientific">Solanum commersonii</name>
    <name type="common">Commerson's wild potato</name>
    <name type="synonym">Commerson's nightshade</name>
    <dbReference type="NCBI Taxonomy" id="4109"/>
    <lineage>
        <taxon>Eukaryota</taxon>
        <taxon>Viridiplantae</taxon>
        <taxon>Streptophyta</taxon>
        <taxon>Embryophyta</taxon>
        <taxon>Tracheophyta</taxon>
        <taxon>Spermatophyta</taxon>
        <taxon>Magnoliopsida</taxon>
        <taxon>eudicotyledons</taxon>
        <taxon>Gunneridae</taxon>
        <taxon>Pentapetalae</taxon>
        <taxon>asterids</taxon>
        <taxon>lamiids</taxon>
        <taxon>Solanales</taxon>
        <taxon>Solanaceae</taxon>
        <taxon>Solanoideae</taxon>
        <taxon>Solaneae</taxon>
        <taxon>Solanum</taxon>
    </lineage>
</organism>
<keyword evidence="5" id="KW-1185">Reference proteome</keyword>
<dbReference type="OrthoDB" id="10253115at2759"/>
<comment type="similarity">
    <text evidence="1">Belongs to the ATP-dependent AMP-binding enzyme family.</text>
</comment>
<evidence type="ECO:0000313" key="5">
    <source>
        <dbReference type="Proteomes" id="UP000824120"/>
    </source>
</evidence>
<name>A0A9J5Y6R1_SOLCO</name>
<dbReference type="EMBL" id="JACXVP010000007">
    <property type="protein sequence ID" value="KAG5596371.1"/>
    <property type="molecule type" value="Genomic_DNA"/>
</dbReference>
<comment type="caution">
    <text evidence="4">The sequence shown here is derived from an EMBL/GenBank/DDBJ whole genome shotgun (WGS) entry which is preliminary data.</text>
</comment>
<evidence type="ECO:0000256" key="2">
    <source>
        <dbReference type="ARBA" id="ARBA00022598"/>
    </source>
</evidence>
<dbReference type="PANTHER" id="PTHR43859:SF21">
    <property type="entry name" value="ACYL-ACTIVATING ENZYME 2-RELATED"/>
    <property type="match status" value="1"/>
</dbReference>
<proteinExistence type="inferred from homology"/>
<keyword evidence="2" id="KW-0436">Ligase</keyword>
<dbReference type="SUPFAM" id="SSF56801">
    <property type="entry name" value="Acetyl-CoA synthetase-like"/>
    <property type="match status" value="1"/>
</dbReference>
<dbReference type="InterPro" id="IPR000873">
    <property type="entry name" value="AMP-dep_synth/lig_dom"/>
</dbReference>
<dbReference type="Gene3D" id="3.40.50.980">
    <property type="match status" value="1"/>
</dbReference>
<accession>A0A9J5Y6R1</accession>
<protein>
    <recommendedName>
        <fullName evidence="3">AMP-dependent synthetase/ligase domain-containing protein</fullName>
    </recommendedName>
</protein>
<reference evidence="4 5" key="1">
    <citation type="submission" date="2020-09" db="EMBL/GenBank/DDBJ databases">
        <title>De no assembly of potato wild relative species, Solanum commersonii.</title>
        <authorList>
            <person name="Cho K."/>
        </authorList>
    </citation>
    <scope>NUCLEOTIDE SEQUENCE [LARGE SCALE GENOMIC DNA]</scope>
    <source>
        <strain evidence="4">LZ3.2</strain>
        <tissue evidence="4">Leaf</tissue>
    </source>
</reference>
<evidence type="ECO:0000313" key="4">
    <source>
        <dbReference type="EMBL" id="KAG5596371.1"/>
    </source>
</evidence>
<dbReference type="Proteomes" id="UP000824120">
    <property type="component" value="Chromosome 7"/>
</dbReference>
<dbReference type="AlphaFoldDB" id="A0A9J5Y6R1"/>